<dbReference type="Gene3D" id="3.40.50.620">
    <property type="entry name" value="HUPs"/>
    <property type="match status" value="1"/>
</dbReference>
<dbReference type="SUPFAM" id="SSF52402">
    <property type="entry name" value="Adenine nucleotide alpha hydrolases-like"/>
    <property type="match status" value="1"/>
</dbReference>
<evidence type="ECO:0000256" key="1">
    <source>
        <dbReference type="ARBA" id="ARBA00008791"/>
    </source>
</evidence>
<protein>
    <recommendedName>
        <fullName evidence="2">Universal stress protein</fullName>
    </recommendedName>
</protein>
<gene>
    <name evidence="4" type="ORF">ACFFGG_09975</name>
</gene>
<evidence type="ECO:0000256" key="2">
    <source>
        <dbReference type="PIRNR" id="PIRNR006276"/>
    </source>
</evidence>
<dbReference type="EMBL" id="JBHLTN010000018">
    <property type="protein sequence ID" value="MFC0592886.1"/>
    <property type="molecule type" value="Genomic_DNA"/>
</dbReference>
<dbReference type="InterPro" id="IPR014729">
    <property type="entry name" value="Rossmann-like_a/b/a_fold"/>
</dbReference>
<evidence type="ECO:0000313" key="4">
    <source>
        <dbReference type="EMBL" id="MFC0592886.1"/>
    </source>
</evidence>
<keyword evidence="2" id="KW-0963">Cytoplasm</keyword>
<comment type="caution">
    <text evidence="4">The sequence shown here is derived from an EMBL/GenBank/DDBJ whole genome shotgun (WGS) entry which is preliminary data.</text>
</comment>
<dbReference type="PIRSF" id="PIRSF006276">
    <property type="entry name" value="UspA"/>
    <property type="match status" value="1"/>
</dbReference>
<dbReference type="InterPro" id="IPR006016">
    <property type="entry name" value="UspA"/>
</dbReference>
<accession>A0ABV6PSR4</accession>
<dbReference type="Pfam" id="PF00582">
    <property type="entry name" value="Usp"/>
    <property type="match status" value="1"/>
</dbReference>
<dbReference type="PANTHER" id="PTHR46268">
    <property type="entry name" value="STRESS RESPONSE PROTEIN NHAX"/>
    <property type="match status" value="1"/>
</dbReference>
<comment type="similarity">
    <text evidence="1 2">Belongs to the universal stress protein A family.</text>
</comment>
<reference evidence="4 5" key="1">
    <citation type="submission" date="2024-09" db="EMBL/GenBank/DDBJ databases">
        <authorList>
            <person name="Sun Q."/>
            <person name="Mori K."/>
        </authorList>
    </citation>
    <scope>NUCLEOTIDE SEQUENCE [LARGE SCALE GENOMIC DNA]</scope>
    <source>
        <strain evidence="4 5">NCAIM B.02336</strain>
    </source>
</reference>
<name>A0ABV6PSR4_9BURK</name>
<comment type="subcellular location">
    <subcellularLocation>
        <location evidence="2">Cytoplasm</location>
    </subcellularLocation>
</comment>
<dbReference type="Proteomes" id="UP001589834">
    <property type="component" value="Unassembled WGS sequence"/>
</dbReference>
<dbReference type="PRINTS" id="PR01438">
    <property type="entry name" value="UNVRSLSTRESS"/>
</dbReference>
<evidence type="ECO:0000313" key="5">
    <source>
        <dbReference type="Proteomes" id="UP001589834"/>
    </source>
</evidence>
<evidence type="ECO:0000259" key="3">
    <source>
        <dbReference type="Pfam" id="PF00582"/>
    </source>
</evidence>
<keyword evidence="5" id="KW-1185">Reference proteome</keyword>
<feature type="domain" description="UspA" evidence="3">
    <location>
        <begin position="1"/>
        <end position="144"/>
    </location>
</feature>
<sequence length="154" mass="15808">MFKHILAPVDGSATSMAAVDKAAELAKAFGAVVTAVYVIDPYPFTGVGSEFAYGQDQYLNAARAEAAAAIEGAAQRLQAAGVQAETRVIESHAVWRGIVEATDSCGADLIVMGSHGRRGLERLVLGSVTQSVLSHSKISTLVVRAPAAPAAATA</sequence>
<dbReference type="CDD" id="cd00293">
    <property type="entry name" value="USP-like"/>
    <property type="match status" value="1"/>
</dbReference>
<dbReference type="PANTHER" id="PTHR46268:SF15">
    <property type="entry name" value="UNIVERSAL STRESS PROTEIN HP_0031"/>
    <property type="match status" value="1"/>
</dbReference>
<proteinExistence type="inferred from homology"/>
<organism evidence="4 5">
    <name type="scientific">Ottowia pentelensis</name>
    <dbReference type="NCBI Taxonomy" id="511108"/>
    <lineage>
        <taxon>Bacteria</taxon>
        <taxon>Pseudomonadati</taxon>
        <taxon>Pseudomonadota</taxon>
        <taxon>Betaproteobacteria</taxon>
        <taxon>Burkholderiales</taxon>
        <taxon>Comamonadaceae</taxon>
        <taxon>Ottowia</taxon>
    </lineage>
</organism>
<dbReference type="InterPro" id="IPR006015">
    <property type="entry name" value="Universal_stress_UspA"/>
</dbReference>
<dbReference type="RefSeq" id="WP_293226896.1">
    <property type="nucleotide sequence ID" value="NZ_JBHLTN010000018.1"/>
</dbReference>